<organism evidence="1 2">
    <name type="scientific">Bradyrhizobium yuanmingense</name>
    <dbReference type="NCBI Taxonomy" id="108015"/>
    <lineage>
        <taxon>Bacteria</taxon>
        <taxon>Pseudomonadati</taxon>
        <taxon>Pseudomonadota</taxon>
        <taxon>Alphaproteobacteria</taxon>
        <taxon>Hyphomicrobiales</taxon>
        <taxon>Nitrobacteraceae</taxon>
        <taxon>Bradyrhizobium</taxon>
    </lineage>
</organism>
<evidence type="ECO:0000313" key="1">
    <source>
        <dbReference type="EMBL" id="SCB53029.1"/>
    </source>
</evidence>
<name>A0A1C3XLD0_9BRAD</name>
<dbReference type="AlphaFoldDB" id="A0A1C3XLD0"/>
<evidence type="ECO:0000313" key="2">
    <source>
        <dbReference type="Proteomes" id="UP000183174"/>
    </source>
</evidence>
<gene>
    <name evidence="1" type="ORF">GA0061099_10471</name>
</gene>
<proteinExistence type="predicted"/>
<sequence length="316" mass="35265">MNTLFDNAIQSIQLGIEDYEHNDPKRALSTVRNFYAGTLLLAKEVLVRAAPKASVKAIIGSKFVPVPDGKGGVTYEASNKTVDFMEIGDRFKTFSLKIDKAALADLNRIRNDMEHYFTNASGKKVREAIARAFPVVVDMFKQLHEEPSKHLGKCWNTMIEVKTDYDQELAECRASFDKVDWKSNAMANAEPVCPRCDSRLVHQKNPNNTVHESAHATCRECGEDLDAHEAIEAALKQHFASDNYIAMTDGGEGALASCPECGYETYVTSEDENGCARCQLELDECLRCSTLLTPNNVSWDSHEFCSYCDHVMSKDD</sequence>
<protein>
    <submittedName>
        <fullName evidence="1">Uncharacterized protein</fullName>
    </submittedName>
</protein>
<accession>A0A1C3XLD0</accession>
<dbReference type="RefSeq" id="WP_074448592.1">
    <property type="nucleotide sequence ID" value="NZ_FMAE01000047.1"/>
</dbReference>
<dbReference type="EMBL" id="FMAE01000047">
    <property type="protein sequence ID" value="SCB53029.1"/>
    <property type="molecule type" value="Genomic_DNA"/>
</dbReference>
<dbReference type="Proteomes" id="UP000183174">
    <property type="component" value="Unassembled WGS sequence"/>
</dbReference>
<reference evidence="1 2" key="1">
    <citation type="submission" date="2016-08" db="EMBL/GenBank/DDBJ databases">
        <authorList>
            <person name="Seilhamer J.J."/>
        </authorList>
    </citation>
    <scope>NUCLEOTIDE SEQUENCE [LARGE SCALE GENOMIC DNA]</scope>
    <source>
        <strain evidence="1 2">CCBAU 10071</strain>
    </source>
</reference>